<dbReference type="OrthoDB" id="10033651at2759"/>
<dbReference type="AlphaFoldDB" id="A0A9J7HSH2"/>
<evidence type="ECO:0000256" key="2">
    <source>
        <dbReference type="ARBA" id="ARBA00022670"/>
    </source>
</evidence>
<protein>
    <submittedName>
        <fullName evidence="8">Uncharacterized protein LOC118407260</fullName>
    </submittedName>
</protein>
<evidence type="ECO:0000256" key="1">
    <source>
        <dbReference type="ARBA" id="ARBA00005234"/>
    </source>
</evidence>
<dbReference type="InterPro" id="IPR003653">
    <property type="entry name" value="Peptidase_C48_C"/>
</dbReference>
<dbReference type="SUPFAM" id="SSF54001">
    <property type="entry name" value="Cysteine proteinases"/>
    <property type="match status" value="1"/>
</dbReference>
<evidence type="ECO:0000313" key="7">
    <source>
        <dbReference type="Proteomes" id="UP000001554"/>
    </source>
</evidence>
<feature type="domain" description="Ubiquitin-like protease family profile" evidence="6">
    <location>
        <begin position="212"/>
        <end position="371"/>
    </location>
</feature>
<feature type="compositionally biased region" description="Polar residues" evidence="5">
    <location>
        <begin position="151"/>
        <end position="171"/>
    </location>
</feature>
<organism evidence="7 8">
    <name type="scientific">Branchiostoma floridae</name>
    <name type="common">Florida lancelet</name>
    <name type="synonym">Amphioxus</name>
    <dbReference type="NCBI Taxonomy" id="7739"/>
    <lineage>
        <taxon>Eukaryota</taxon>
        <taxon>Metazoa</taxon>
        <taxon>Chordata</taxon>
        <taxon>Cephalochordata</taxon>
        <taxon>Leptocardii</taxon>
        <taxon>Amphioxiformes</taxon>
        <taxon>Branchiostomatidae</taxon>
        <taxon>Branchiostoma</taxon>
    </lineage>
</organism>
<dbReference type="Gene3D" id="3.40.395.10">
    <property type="entry name" value="Adenoviral Proteinase, Chain A"/>
    <property type="match status" value="1"/>
</dbReference>
<proteinExistence type="inferred from homology"/>
<evidence type="ECO:0000256" key="4">
    <source>
        <dbReference type="ARBA" id="ARBA00022807"/>
    </source>
</evidence>
<dbReference type="GO" id="GO:0008234">
    <property type="term" value="F:cysteine-type peptidase activity"/>
    <property type="evidence" value="ECO:0007669"/>
    <property type="project" value="UniProtKB-KW"/>
</dbReference>
<feature type="region of interest" description="Disordered" evidence="5">
    <location>
        <begin position="81"/>
        <end position="105"/>
    </location>
</feature>
<dbReference type="Pfam" id="PF02902">
    <property type="entry name" value="Peptidase_C48"/>
    <property type="match status" value="1"/>
</dbReference>
<dbReference type="KEGG" id="bfo:118407260"/>
<dbReference type="OMA" id="LENQHEK"/>
<dbReference type="PANTHER" id="PTHR12606:SF141">
    <property type="entry name" value="GH15225P-RELATED"/>
    <property type="match status" value="1"/>
</dbReference>
<dbReference type="InterPro" id="IPR038765">
    <property type="entry name" value="Papain-like_cys_pep_sf"/>
</dbReference>
<evidence type="ECO:0000256" key="3">
    <source>
        <dbReference type="ARBA" id="ARBA00022801"/>
    </source>
</evidence>
<keyword evidence="2" id="KW-0645">Protease</keyword>
<gene>
    <name evidence="8" type="primary">LOC118407260</name>
</gene>
<evidence type="ECO:0000259" key="6">
    <source>
        <dbReference type="PROSITE" id="PS50600"/>
    </source>
</evidence>
<feature type="region of interest" description="Disordered" evidence="5">
    <location>
        <begin position="132"/>
        <end position="186"/>
    </location>
</feature>
<dbReference type="Proteomes" id="UP000001554">
    <property type="component" value="Unplaced"/>
</dbReference>
<dbReference type="GeneID" id="118407260"/>
<dbReference type="RefSeq" id="XP_035663612.1">
    <property type="nucleotide sequence ID" value="XM_035807719.1"/>
</dbReference>
<keyword evidence="7" id="KW-1185">Reference proteome</keyword>
<sequence>MDANSEVASRRMLEANKKYLAELDTMHNDDNIKRHLLPHLNGVLKHAVAQCKAVSSVIANIEPMKPKMKIHPNQKLQLQLQPMKKVKKRKATKKGFTGPSSEDRRKILKTLLQSESYEEDDNRYDDQTVIEQSTKEGAKQACTYRGEQSTKETSTPSHHNPRQKAQIQSEQVLRKQRSSFTPPLSSVKSLGQTLYRHGPYNITMVHLKSLETDLPIEEKEALNSHDGKFVTGWLYDSIIDSFFYLLENQHEKILCASCTLMTACLSGSSVRAVWQNVDITRKDFILIPWNSTGGHWVLIVVDVKKGVIMYLDPMETGFTKTAEEGCSIVTQLLHIKFPKGFNHLQVMLPNKTGQKDGRSCGVLVCFYGEQIVRGDSLTSPIITNEYRRRIFQRVSNNAQI</sequence>
<dbReference type="GO" id="GO:0006508">
    <property type="term" value="P:proteolysis"/>
    <property type="evidence" value="ECO:0007669"/>
    <property type="project" value="UniProtKB-KW"/>
</dbReference>
<keyword evidence="3" id="KW-0378">Hydrolase</keyword>
<evidence type="ECO:0000313" key="8">
    <source>
        <dbReference type="RefSeq" id="XP_035663612.1"/>
    </source>
</evidence>
<keyword evidence="4" id="KW-0788">Thiol protease</keyword>
<reference evidence="8" key="1">
    <citation type="submission" date="2025-08" db="UniProtKB">
        <authorList>
            <consortium name="RefSeq"/>
        </authorList>
    </citation>
    <scope>IDENTIFICATION</scope>
    <source>
        <strain evidence="8">S238N-H82</strain>
        <tissue evidence="8">Testes</tissue>
    </source>
</reference>
<evidence type="ECO:0000256" key="5">
    <source>
        <dbReference type="SAM" id="MobiDB-lite"/>
    </source>
</evidence>
<feature type="compositionally biased region" description="Basic residues" evidence="5">
    <location>
        <begin position="84"/>
        <end position="93"/>
    </location>
</feature>
<dbReference type="PROSITE" id="PS50600">
    <property type="entry name" value="ULP_PROTEASE"/>
    <property type="match status" value="1"/>
</dbReference>
<accession>A0A9J7HSH2</accession>
<dbReference type="PANTHER" id="PTHR12606">
    <property type="entry name" value="SENTRIN/SUMO-SPECIFIC PROTEASE"/>
    <property type="match status" value="1"/>
</dbReference>
<name>A0A9J7HSH2_BRAFL</name>
<comment type="similarity">
    <text evidence="1">Belongs to the peptidase C48 family.</text>
</comment>